<accession>A0AAE7DYS9</accession>
<reference evidence="2 3" key="1">
    <citation type="submission" date="2020-05" db="EMBL/GenBank/DDBJ databases">
        <title>First description outside Europe of the emergent pathogen for shellfish aquaculture Vibrio europaeus.</title>
        <authorList>
            <person name="Dubert J."/>
            <person name="Rojas R."/>
        </authorList>
    </citation>
    <scope>NUCLEOTIDE SEQUENCE [LARGE SCALE GENOMIC DNA]</scope>
    <source>
        <strain evidence="2 3">NPI-1</strain>
    </source>
</reference>
<dbReference type="EMBL" id="CP053543">
    <property type="protein sequence ID" value="QJY38919.1"/>
    <property type="molecule type" value="Genomic_DNA"/>
</dbReference>
<evidence type="ECO:0000256" key="1">
    <source>
        <dbReference type="SAM" id="Phobius"/>
    </source>
</evidence>
<gene>
    <name evidence="2" type="ORF">HOO69_20410</name>
</gene>
<dbReference type="Proteomes" id="UP000501443">
    <property type="component" value="Chromosome 2"/>
</dbReference>
<dbReference type="RefSeq" id="WP_171802992.1">
    <property type="nucleotide sequence ID" value="NZ_CP053543.1"/>
</dbReference>
<dbReference type="AlphaFoldDB" id="A0AAE7DYS9"/>
<protein>
    <submittedName>
        <fullName evidence="2">Uncharacterized protein</fullName>
    </submittedName>
</protein>
<sequence length="161" mass="19032">MNIDFASLLAGVSITAIGGWFASFLALRKEERAVHLEQITKERTKWRQDMRLLTQEVVELFSNDTVPVNDKKQKFRAKLATSINPNCDYDKHLLALFDQLSHKGSMDEFTNAMSFLLKHDWERVKWECMPIYLKPFKRYTQNQKEWRATDFRPRSNMQEQG</sequence>
<name>A0AAE7DYS9_9VIBR</name>
<keyword evidence="1" id="KW-1133">Transmembrane helix</keyword>
<keyword evidence="1" id="KW-0472">Membrane</keyword>
<organism evidence="2 3">
    <name type="scientific">Vibrio europaeus</name>
    <dbReference type="NCBI Taxonomy" id="300876"/>
    <lineage>
        <taxon>Bacteria</taxon>
        <taxon>Pseudomonadati</taxon>
        <taxon>Pseudomonadota</taxon>
        <taxon>Gammaproteobacteria</taxon>
        <taxon>Vibrionales</taxon>
        <taxon>Vibrionaceae</taxon>
        <taxon>Vibrio</taxon>
        <taxon>Vibrio oreintalis group</taxon>
    </lineage>
</organism>
<proteinExistence type="predicted"/>
<evidence type="ECO:0000313" key="2">
    <source>
        <dbReference type="EMBL" id="QJY38919.1"/>
    </source>
</evidence>
<keyword evidence="1" id="KW-0812">Transmembrane</keyword>
<feature type="transmembrane region" description="Helical" evidence="1">
    <location>
        <begin position="6"/>
        <end position="27"/>
    </location>
</feature>
<evidence type="ECO:0000313" key="3">
    <source>
        <dbReference type="Proteomes" id="UP000501443"/>
    </source>
</evidence>